<name>A0A8E0R2F3_9EURO</name>
<dbReference type="AlphaFoldDB" id="A0A8E0R2F3"/>
<sequence length="405" mass="45203">MCFTLRPYITRLKNVRRTSVWWRNQYVSSLCASHNSHYFSVSKTDDRPETPRNCIRKIIYAFDPVENQSASSSRPYFSFLNPQAVANSPELRHANCIVPSSLKIPWVTSFPASLQSKYWTEAEEAARDLLRTIFVTPSRNVSEKYIKAVIDAAASFTVNVAPTGSLSRTRALARAYTLVFIHDDAVESGNFDATIPNTYNNNERGSHTGFDMVAQEVMSEDPVQGRRFLDAMISWGSFPQTKQPSKAFPTLMNYLKHRIEDVGAYPVFRSAGFASDISATDQDEQALERLSSLCAKHFALTNDLYSYAKEVIAEKENGEPLLNAVKVVEDLLNVSSSSAKSILRGVILDTERQMGEEYESLLNTKSTTATQLVYARGLIIAVAGNMFFSATSSRYARAVDGSRLV</sequence>
<reference evidence="1" key="1">
    <citation type="journal article" date="2015" name="Genome Announc.">
        <title>Draft Genome Sequence of the Pathogenic Filamentous Fungus Aspergillus udagawae Strain IFM 46973T.</title>
        <authorList>
            <person name="Kusuya Y."/>
            <person name="Takahashi-Nakaguchi A."/>
            <person name="Takahashi H."/>
            <person name="Yaguchi T."/>
        </authorList>
    </citation>
    <scope>NUCLEOTIDE SEQUENCE</scope>
    <source>
        <strain evidence="1">IFM 46973</strain>
    </source>
</reference>
<evidence type="ECO:0000313" key="2">
    <source>
        <dbReference type="Proteomes" id="UP000036893"/>
    </source>
</evidence>
<dbReference type="SUPFAM" id="SSF48576">
    <property type="entry name" value="Terpenoid synthases"/>
    <property type="match status" value="1"/>
</dbReference>
<gene>
    <name evidence="1" type="ORF">Aud_002240</name>
</gene>
<reference evidence="1" key="2">
    <citation type="submission" date="2021-01" db="EMBL/GenBank/DDBJ databases">
        <title>Pan-genome distribution and transcriptional activeness of fungal secondary metabolism genes in Aspergillus section Fumigati.</title>
        <authorList>
            <person name="Takahashi H."/>
            <person name="Umemura M."/>
            <person name="Ninomiya A."/>
            <person name="Kusuya Y."/>
            <person name="Urayama S."/>
            <person name="Shimizu M."/>
            <person name="Watanabe A."/>
            <person name="Kamei K."/>
            <person name="Yaguchi T."/>
            <person name="Hagiwara D."/>
        </authorList>
    </citation>
    <scope>NUCLEOTIDE SEQUENCE</scope>
    <source>
        <strain evidence="1">IFM 46973</strain>
    </source>
</reference>
<organism evidence="1 2">
    <name type="scientific">Aspergillus udagawae</name>
    <dbReference type="NCBI Taxonomy" id="91492"/>
    <lineage>
        <taxon>Eukaryota</taxon>
        <taxon>Fungi</taxon>
        <taxon>Dikarya</taxon>
        <taxon>Ascomycota</taxon>
        <taxon>Pezizomycotina</taxon>
        <taxon>Eurotiomycetes</taxon>
        <taxon>Eurotiomycetidae</taxon>
        <taxon>Eurotiales</taxon>
        <taxon>Aspergillaceae</taxon>
        <taxon>Aspergillus</taxon>
        <taxon>Aspergillus subgen. Fumigati</taxon>
    </lineage>
</organism>
<dbReference type="GeneID" id="66989716"/>
<dbReference type="Proteomes" id="UP000036893">
    <property type="component" value="Unassembled WGS sequence"/>
</dbReference>
<evidence type="ECO:0008006" key="3">
    <source>
        <dbReference type="Google" id="ProtNLM"/>
    </source>
</evidence>
<dbReference type="RefSeq" id="XP_043152176.1">
    <property type="nucleotide sequence ID" value="XM_043296241.1"/>
</dbReference>
<evidence type="ECO:0000313" key="1">
    <source>
        <dbReference type="EMBL" id="GIC94910.1"/>
    </source>
</evidence>
<protein>
    <recommendedName>
        <fullName evidence="3">Aristolochene synthase</fullName>
    </recommendedName>
</protein>
<comment type="caution">
    <text evidence="1">The sequence shown here is derived from an EMBL/GenBank/DDBJ whole genome shotgun (WGS) entry which is preliminary data.</text>
</comment>
<accession>A0A8E0R2F3</accession>
<dbReference type="Pfam" id="PF19086">
    <property type="entry name" value="Terpene_syn_C_2"/>
    <property type="match status" value="1"/>
</dbReference>
<dbReference type="InterPro" id="IPR008949">
    <property type="entry name" value="Isoprenoid_synthase_dom_sf"/>
</dbReference>
<dbReference type="EMBL" id="BBXM02000011">
    <property type="protein sequence ID" value="GIC94910.1"/>
    <property type="molecule type" value="Genomic_DNA"/>
</dbReference>
<dbReference type="Gene3D" id="1.10.600.10">
    <property type="entry name" value="Farnesyl Diphosphate Synthase"/>
    <property type="match status" value="1"/>
</dbReference>
<proteinExistence type="predicted"/>